<proteinExistence type="predicted"/>
<dbReference type="RefSeq" id="WP_131030203.1">
    <property type="nucleotide sequence ID" value="NZ_SIXF01000009.1"/>
</dbReference>
<feature type="domain" description="Glycosyltransferase 2-like" evidence="1">
    <location>
        <begin position="6"/>
        <end position="135"/>
    </location>
</feature>
<dbReference type="PANTHER" id="PTHR22916:SF3">
    <property type="entry name" value="UDP-GLCNAC:BETAGAL BETA-1,3-N-ACETYLGLUCOSAMINYLTRANSFERASE-LIKE PROTEIN 1"/>
    <property type="match status" value="1"/>
</dbReference>
<dbReference type="InterPro" id="IPR001173">
    <property type="entry name" value="Glyco_trans_2-like"/>
</dbReference>
<organism evidence="2 3">
    <name type="scientific">Pedobacter kyonggii</name>
    <dbReference type="NCBI Taxonomy" id="1926871"/>
    <lineage>
        <taxon>Bacteria</taxon>
        <taxon>Pseudomonadati</taxon>
        <taxon>Bacteroidota</taxon>
        <taxon>Sphingobacteriia</taxon>
        <taxon>Sphingobacteriales</taxon>
        <taxon>Sphingobacteriaceae</taxon>
        <taxon>Pedobacter</taxon>
    </lineage>
</organism>
<protein>
    <submittedName>
        <fullName evidence="2">Glycosyltransferase</fullName>
    </submittedName>
</protein>
<gene>
    <name evidence="2" type="ORF">EYS08_11700</name>
</gene>
<dbReference type="GO" id="GO:0016758">
    <property type="term" value="F:hexosyltransferase activity"/>
    <property type="evidence" value="ECO:0007669"/>
    <property type="project" value="UniProtKB-ARBA"/>
</dbReference>
<dbReference type="PANTHER" id="PTHR22916">
    <property type="entry name" value="GLYCOSYLTRANSFERASE"/>
    <property type="match status" value="1"/>
</dbReference>
<dbReference type="Pfam" id="PF00535">
    <property type="entry name" value="Glycos_transf_2"/>
    <property type="match status" value="1"/>
</dbReference>
<accession>A0A4Q9HCN5</accession>
<evidence type="ECO:0000259" key="1">
    <source>
        <dbReference type="Pfam" id="PF00535"/>
    </source>
</evidence>
<dbReference type="EMBL" id="SIXF01000009">
    <property type="protein sequence ID" value="TBO42184.1"/>
    <property type="molecule type" value="Genomic_DNA"/>
</dbReference>
<dbReference type="Proteomes" id="UP000291819">
    <property type="component" value="Unassembled WGS sequence"/>
</dbReference>
<evidence type="ECO:0000313" key="2">
    <source>
        <dbReference type="EMBL" id="TBO42184.1"/>
    </source>
</evidence>
<dbReference type="AlphaFoldDB" id="A0A4Q9HCN5"/>
<dbReference type="Gene3D" id="3.90.550.10">
    <property type="entry name" value="Spore Coat Polysaccharide Biosynthesis Protein SpsA, Chain A"/>
    <property type="match status" value="1"/>
</dbReference>
<evidence type="ECO:0000313" key="3">
    <source>
        <dbReference type="Proteomes" id="UP000291819"/>
    </source>
</evidence>
<dbReference type="OrthoDB" id="9815829at2"/>
<dbReference type="SUPFAM" id="SSF53448">
    <property type="entry name" value="Nucleotide-diphospho-sugar transferases"/>
    <property type="match status" value="1"/>
</dbReference>
<keyword evidence="3" id="KW-1185">Reference proteome</keyword>
<comment type="caution">
    <text evidence="2">The sequence shown here is derived from an EMBL/GenBank/DDBJ whole genome shotgun (WGS) entry which is preliminary data.</text>
</comment>
<sequence>MDITVSVILPNYNHGKFLSQRIESILYQTYTNFELIILDDASTDDSASIIEKYRGHEKVCTIVYNERNSGSTFKQWEKGIKLAKGELIWIAESDDYADPTFLEQTTKAILSSEDINLCFAQSYRVNSKSEIKENCLNWYGKDFKAPFIIEGKDYIKKYLWDANTIYNASAVLFRKKAYPINDKTICELKFVGDWFVYIKLIEHGKLAYLPEPLNYFRFHESSVTTKFNNGKLHLFENYFILKYISEQRLYDLKEKYNTRLNYLAGLILTRNLSFSEVRKMINYAIKFDPYLILRLLSIRVKLLFKKAS</sequence>
<keyword evidence="2" id="KW-0808">Transferase</keyword>
<name>A0A4Q9HCN5_9SPHI</name>
<dbReference type="InterPro" id="IPR029044">
    <property type="entry name" value="Nucleotide-diphossugar_trans"/>
</dbReference>
<reference evidence="2 3" key="1">
    <citation type="submission" date="2019-02" db="EMBL/GenBank/DDBJ databases">
        <title>Pedobacter kyonggii whole genome sequence analysis.</title>
        <authorList>
            <person name="Dahal R.H."/>
        </authorList>
    </citation>
    <scope>NUCLEOTIDE SEQUENCE [LARGE SCALE GENOMIC DNA]</scope>
    <source>
        <strain evidence="2 3">K-4-11-1</strain>
    </source>
</reference>